<dbReference type="CDD" id="cd23767">
    <property type="entry name" value="IQCD"/>
    <property type="match status" value="1"/>
</dbReference>
<sequence length="512" mass="58262">MGKITSGSWLTRVKRAFTPHKSFTKTLDDDLDDNNILHKREKRSRWLFGKSSRKSLTSHVQHEITQVKVNTSSHDTSHEENHAVLTKEATAKAATTTPHAALEIMRLAVKPSSVSVKHHFAATIIQTSFRGYLARRASKALRGIVMLQAVIRGQNVRKQAVVTLRCMQALLRVQSRVHDQRSRLSHDGSRRSLMYENASFCESKYVQDIRRRKSMGMSRDGNCVPDDWSDRPHNLEELDAKLHNRKVVTIFMVESKSLDSRFIKLIKTRVKFQISNRNMSTMDEKELEETASWLDQWIKAKQWENQRRDSIKTIEIDSPRPGSRSGVHKPSISNYSPSRRSNYSPSPGQQPITPSPVKTVPLQIRSASPRCMKEERSHLNANIQSLRITPRVMGSMCRYSTCANDMTVPNYMSVTESAKAKIRSQSTPRQRPSTPERERVGSVKKRLAYPVPDPCDNYNVRYCDYGQNLRSPSIKSVQVGHVGMGQQWCSGDSTTGGESSPCSTTDLRRWLR</sequence>
<comment type="similarity">
    <text evidence="2">Belongs to the IQD family.</text>
</comment>
<feature type="region of interest" description="Disordered" evidence="4">
    <location>
        <begin position="418"/>
        <end position="442"/>
    </location>
</feature>
<comment type="subunit">
    <text evidence="3">Binds to multiple calmodulin (CaM) in the presence of Ca(2+) and CaM-like proteins.</text>
</comment>
<dbReference type="SMART" id="SM00015">
    <property type="entry name" value="IQ"/>
    <property type="match status" value="2"/>
</dbReference>
<feature type="compositionally biased region" description="Low complexity" evidence="4">
    <location>
        <begin position="330"/>
        <end position="347"/>
    </location>
</feature>
<keyword evidence="7" id="KW-1185">Reference proteome</keyword>
<dbReference type="Pfam" id="PF00612">
    <property type="entry name" value="IQ"/>
    <property type="match status" value="2"/>
</dbReference>
<dbReference type="InterPro" id="IPR000048">
    <property type="entry name" value="IQ_motif_EF-hand-BS"/>
</dbReference>
<dbReference type="Pfam" id="PF13178">
    <property type="entry name" value="DUF4005"/>
    <property type="match status" value="1"/>
</dbReference>
<evidence type="ECO:0000313" key="7">
    <source>
        <dbReference type="Proteomes" id="UP000215914"/>
    </source>
</evidence>
<feature type="domain" description="DUF4005" evidence="5">
    <location>
        <begin position="368"/>
        <end position="459"/>
    </location>
</feature>
<evidence type="ECO:0000256" key="2">
    <source>
        <dbReference type="ARBA" id="ARBA00024341"/>
    </source>
</evidence>
<feature type="region of interest" description="Disordered" evidence="4">
    <location>
        <begin position="489"/>
        <end position="512"/>
    </location>
</feature>
<dbReference type="AlphaFoldDB" id="A0A251UGU0"/>
<dbReference type="PANTHER" id="PTHR32295:SF292">
    <property type="entry name" value="PROTEIN IQ-DOMAIN 16"/>
    <property type="match status" value="1"/>
</dbReference>
<dbReference type="PANTHER" id="PTHR32295">
    <property type="entry name" value="IQ-DOMAIN 5-RELATED"/>
    <property type="match status" value="1"/>
</dbReference>
<feature type="compositionally biased region" description="Polar residues" evidence="4">
    <location>
        <begin position="423"/>
        <end position="433"/>
    </location>
</feature>
<protein>
    <submittedName>
        <fullName evidence="6">Putative IQ motif, EF-hand binding site</fullName>
    </submittedName>
</protein>
<name>A0A251UGU0_HELAN</name>
<evidence type="ECO:0000256" key="1">
    <source>
        <dbReference type="ARBA" id="ARBA00022860"/>
    </source>
</evidence>
<gene>
    <name evidence="6" type="ORF">HannXRQ_Chr06g0166731</name>
</gene>
<proteinExistence type="inferred from homology"/>
<organism evidence="6 7">
    <name type="scientific">Helianthus annuus</name>
    <name type="common">Common sunflower</name>
    <dbReference type="NCBI Taxonomy" id="4232"/>
    <lineage>
        <taxon>Eukaryota</taxon>
        <taxon>Viridiplantae</taxon>
        <taxon>Streptophyta</taxon>
        <taxon>Embryophyta</taxon>
        <taxon>Tracheophyta</taxon>
        <taxon>Spermatophyta</taxon>
        <taxon>Magnoliopsida</taxon>
        <taxon>eudicotyledons</taxon>
        <taxon>Gunneridae</taxon>
        <taxon>Pentapetalae</taxon>
        <taxon>asterids</taxon>
        <taxon>campanulids</taxon>
        <taxon>Asterales</taxon>
        <taxon>Asteraceae</taxon>
        <taxon>Asteroideae</taxon>
        <taxon>Heliantheae alliance</taxon>
        <taxon>Heliantheae</taxon>
        <taxon>Helianthus</taxon>
    </lineage>
</organism>
<dbReference type="EMBL" id="CM007895">
    <property type="protein sequence ID" value="OTG22002.1"/>
    <property type="molecule type" value="Genomic_DNA"/>
</dbReference>
<feature type="compositionally biased region" description="Polar residues" evidence="4">
    <location>
        <begin position="489"/>
        <end position="505"/>
    </location>
</feature>
<evidence type="ECO:0000256" key="3">
    <source>
        <dbReference type="ARBA" id="ARBA00024378"/>
    </source>
</evidence>
<accession>A0A251UGU0</accession>
<keyword evidence="1" id="KW-0112">Calmodulin-binding</keyword>
<dbReference type="InParanoid" id="A0A251UGU0"/>
<dbReference type="PROSITE" id="PS50096">
    <property type="entry name" value="IQ"/>
    <property type="match status" value="2"/>
</dbReference>
<dbReference type="Proteomes" id="UP000215914">
    <property type="component" value="Chromosome 6"/>
</dbReference>
<dbReference type="InterPro" id="IPR025064">
    <property type="entry name" value="DUF4005"/>
</dbReference>
<evidence type="ECO:0000313" key="6">
    <source>
        <dbReference type="EMBL" id="OTG22002.1"/>
    </source>
</evidence>
<evidence type="ECO:0000256" key="4">
    <source>
        <dbReference type="SAM" id="MobiDB-lite"/>
    </source>
</evidence>
<feature type="region of interest" description="Disordered" evidence="4">
    <location>
        <begin position="310"/>
        <end position="361"/>
    </location>
</feature>
<reference evidence="7" key="1">
    <citation type="journal article" date="2017" name="Nature">
        <title>The sunflower genome provides insights into oil metabolism, flowering and Asterid evolution.</title>
        <authorList>
            <person name="Badouin H."/>
            <person name="Gouzy J."/>
            <person name="Grassa C.J."/>
            <person name="Murat F."/>
            <person name="Staton S.E."/>
            <person name="Cottret L."/>
            <person name="Lelandais-Briere C."/>
            <person name="Owens G.L."/>
            <person name="Carrere S."/>
            <person name="Mayjonade B."/>
            <person name="Legrand L."/>
            <person name="Gill N."/>
            <person name="Kane N.C."/>
            <person name="Bowers J.E."/>
            <person name="Hubner S."/>
            <person name="Bellec A."/>
            <person name="Berard A."/>
            <person name="Berges H."/>
            <person name="Blanchet N."/>
            <person name="Boniface M.C."/>
            <person name="Brunel D."/>
            <person name="Catrice O."/>
            <person name="Chaidir N."/>
            <person name="Claudel C."/>
            <person name="Donnadieu C."/>
            <person name="Faraut T."/>
            <person name="Fievet G."/>
            <person name="Helmstetter N."/>
            <person name="King M."/>
            <person name="Knapp S.J."/>
            <person name="Lai Z."/>
            <person name="Le Paslier M.C."/>
            <person name="Lippi Y."/>
            <person name="Lorenzon L."/>
            <person name="Mandel J.R."/>
            <person name="Marage G."/>
            <person name="Marchand G."/>
            <person name="Marquand E."/>
            <person name="Bret-Mestries E."/>
            <person name="Morien E."/>
            <person name="Nambeesan S."/>
            <person name="Nguyen T."/>
            <person name="Pegot-Espagnet P."/>
            <person name="Pouilly N."/>
            <person name="Raftis F."/>
            <person name="Sallet E."/>
            <person name="Schiex T."/>
            <person name="Thomas J."/>
            <person name="Vandecasteele C."/>
            <person name="Vares D."/>
            <person name="Vear F."/>
            <person name="Vautrin S."/>
            <person name="Crespi M."/>
            <person name="Mangin B."/>
            <person name="Burke J.M."/>
            <person name="Salse J."/>
            <person name="Munos S."/>
            <person name="Vincourt P."/>
            <person name="Rieseberg L.H."/>
            <person name="Langlade N.B."/>
        </authorList>
    </citation>
    <scope>NUCLEOTIDE SEQUENCE [LARGE SCALE GENOMIC DNA]</scope>
    <source>
        <strain evidence="7">cv. SF193</strain>
    </source>
</reference>
<evidence type="ECO:0000259" key="5">
    <source>
        <dbReference type="Pfam" id="PF13178"/>
    </source>
</evidence>
<dbReference type="GO" id="GO:0005516">
    <property type="term" value="F:calmodulin binding"/>
    <property type="evidence" value="ECO:0007669"/>
    <property type="project" value="UniProtKB-KW"/>
</dbReference>
<dbReference type="Gene3D" id="1.20.5.190">
    <property type="match status" value="1"/>
</dbReference>